<accession>A0A4Y2X3W3</accession>
<reference evidence="2 3" key="1">
    <citation type="journal article" date="2019" name="Sci. Rep.">
        <title>Orb-weaving spider Araneus ventricosus genome elucidates the spidroin gene catalogue.</title>
        <authorList>
            <person name="Kono N."/>
            <person name="Nakamura H."/>
            <person name="Ohtoshi R."/>
            <person name="Moran D.A.P."/>
            <person name="Shinohara A."/>
            <person name="Yoshida Y."/>
            <person name="Fujiwara M."/>
            <person name="Mori M."/>
            <person name="Tomita M."/>
            <person name="Arakawa K."/>
        </authorList>
    </citation>
    <scope>NUCLEOTIDE SEQUENCE [LARGE SCALE GENOMIC DNA]</scope>
</reference>
<comment type="caution">
    <text evidence="2">The sequence shown here is derived from an EMBL/GenBank/DDBJ whole genome shotgun (WGS) entry which is preliminary data.</text>
</comment>
<name>A0A4Y2X3W3_ARAVE</name>
<proteinExistence type="predicted"/>
<evidence type="ECO:0000313" key="1">
    <source>
        <dbReference type="EMBL" id="GBO42700.1"/>
    </source>
</evidence>
<dbReference type="EMBL" id="BGPR01068928">
    <property type="protein sequence ID" value="GBO42700.1"/>
    <property type="molecule type" value="Genomic_DNA"/>
</dbReference>
<dbReference type="EMBL" id="BGPR01068930">
    <property type="protein sequence ID" value="GBO42702.1"/>
    <property type="molecule type" value="Genomic_DNA"/>
</dbReference>
<protein>
    <submittedName>
        <fullName evidence="2">Uncharacterized protein</fullName>
    </submittedName>
</protein>
<dbReference type="Proteomes" id="UP000499080">
    <property type="component" value="Unassembled WGS sequence"/>
</dbReference>
<evidence type="ECO:0000313" key="2">
    <source>
        <dbReference type="EMBL" id="GBO42702.1"/>
    </source>
</evidence>
<organism evidence="2 3">
    <name type="scientific">Araneus ventricosus</name>
    <name type="common">Orbweaver spider</name>
    <name type="synonym">Epeira ventricosa</name>
    <dbReference type="NCBI Taxonomy" id="182803"/>
    <lineage>
        <taxon>Eukaryota</taxon>
        <taxon>Metazoa</taxon>
        <taxon>Ecdysozoa</taxon>
        <taxon>Arthropoda</taxon>
        <taxon>Chelicerata</taxon>
        <taxon>Arachnida</taxon>
        <taxon>Araneae</taxon>
        <taxon>Araneomorphae</taxon>
        <taxon>Entelegynae</taxon>
        <taxon>Araneoidea</taxon>
        <taxon>Araneidae</taxon>
        <taxon>Araneus</taxon>
    </lineage>
</organism>
<keyword evidence="3" id="KW-1185">Reference proteome</keyword>
<evidence type="ECO:0000313" key="3">
    <source>
        <dbReference type="Proteomes" id="UP000499080"/>
    </source>
</evidence>
<gene>
    <name evidence="2" type="ORF">AVEN_124666_1</name>
    <name evidence="1" type="ORF">AVEN_50777_1</name>
</gene>
<sequence>MNLHVLVRRKLFWKYGCEHDNSKPGRAKWMKFGMLSLHQNCRLLSNVGRNSYVGSLSVRPCAFEHDNSKPGRARWMKFGMLSLHQNCRLLTNVGRNPHVVSLSVRPCAFEHGSSKTQADEI</sequence>
<dbReference type="AlphaFoldDB" id="A0A4Y2X3W3"/>